<accession>A0A438FCP9</accession>
<sequence>MRRKEWVDILVKLGVVMGLVLERYLEGMGLLFSKISFEVEGLVGGFWDDSGGMGHCSLRFMRHFNDWELDIVETFFSMLRGHFIGKDDNDKVVWKDDKNGLFFVKSSYEGGLSDPFFDESFALEWETILCREEKEKGALAYVLFLKSDLRKWNKEVFGNVLARKDSALELINYWDSIERLRPLSKEDKISERNAIDEYNHLAILEETS</sequence>
<gene>
    <name evidence="1" type="ORF">CK203_113916</name>
</gene>
<evidence type="ECO:0000313" key="2">
    <source>
        <dbReference type="Proteomes" id="UP000288805"/>
    </source>
</evidence>
<dbReference type="AlphaFoldDB" id="A0A438FCP9"/>
<dbReference type="EMBL" id="QGNW01001026">
    <property type="protein sequence ID" value="RVW57758.1"/>
    <property type="molecule type" value="Genomic_DNA"/>
</dbReference>
<evidence type="ECO:0000313" key="1">
    <source>
        <dbReference type="EMBL" id="RVW57758.1"/>
    </source>
</evidence>
<protein>
    <submittedName>
        <fullName evidence="1">Uncharacterized protein</fullName>
    </submittedName>
</protein>
<comment type="caution">
    <text evidence="1">The sequence shown here is derived from an EMBL/GenBank/DDBJ whole genome shotgun (WGS) entry which is preliminary data.</text>
</comment>
<dbReference type="Proteomes" id="UP000288805">
    <property type="component" value="Unassembled WGS sequence"/>
</dbReference>
<proteinExistence type="predicted"/>
<reference evidence="1 2" key="1">
    <citation type="journal article" date="2018" name="PLoS Genet.">
        <title>Population sequencing reveals clonal diversity and ancestral inbreeding in the grapevine cultivar Chardonnay.</title>
        <authorList>
            <person name="Roach M.J."/>
            <person name="Johnson D.L."/>
            <person name="Bohlmann J."/>
            <person name="van Vuuren H.J."/>
            <person name="Jones S.J."/>
            <person name="Pretorius I.S."/>
            <person name="Schmidt S.A."/>
            <person name="Borneman A.R."/>
        </authorList>
    </citation>
    <scope>NUCLEOTIDE SEQUENCE [LARGE SCALE GENOMIC DNA]</scope>
    <source>
        <strain evidence="2">cv. Chardonnay</strain>
        <tissue evidence="1">Leaf</tissue>
    </source>
</reference>
<name>A0A438FCP9_VITVI</name>
<organism evidence="1 2">
    <name type="scientific">Vitis vinifera</name>
    <name type="common">Grape</name>
    <dbReference type="NCBI Taxonomy" id="29760"/>
    <lineage>
        <taxon>Eukaryota</taxon>
        <taxon>Viridiplantae</taxon>
        <taxon>Streptophyta</taxon>
        <taxon>Embryophyta</taxon>
        <taxon>Tracheophyta</taxon>
        <taxon>Spermatophyta</taxon>
        <taxon>Magnoliopsida</taxon>
        <taxon>eudicotyledons</taxon>
        <taxon>Gunneridae</taxon>
        <taxon>Pentapetalae</taxon>
        <taxon>rosids</taxon>
        <taxon>Vitales</taxon>
        <taxon>Vitaceae</taxon>
        <taxon>Viteae</taxon>
        <taxon>Vitis</taxon>
    </lineage>
</organism>